<accession>C2E6N0</accession>
<gene>
    <name evidence="1" type="ORF">HMPREF0528_1404</name>
</gene>
<dbReference type="AlphaFoldDB" id="C2E6N0"/>
<reference evidence="1 2" key="1">
    <citation type="submission" date="2009-01" db="EMBL/GenBank/DDBJ databases">
        <authorList>
            <person name="Qin X."/>
            <person name="Bachman B."/>
            <person name="Battles P."/>
            <person name="Bell A."/>
            <person name="Bess C."/>
            <person name="Bickham C."/>
            <person name="Chaboub L."/>
            <person name="Chen D."/>
            <person name="Coyle M."/>
            <person name="Deiros D.R."/>
            <person name="Dinh H."/>
            <person name="Forbes L."/>
            <person name="Fowler G."/>
            <person name="Francisco L."/>
            <person name="Fu Q."/>
            <person name="Gubbala S."/>
            <person name="Hale W."/>
            <person name="Han Y."/>
            <person name="Hemphill L."/>
            <person name="Highlander S.K."/>
            <person name="Hirani K."/>
            <person name="Hogues M."/>
            <person name="Jackson L."/>
            <person name="Jakkamsetti A."/>
            <person name="Javaid M."/>
            <person name="Jiang H."/>
            <person name="Korchina V."/>
            <person name="Kovar C."/>
            <person name="Lara F."/>
            <person name="Lee S."/>
            <person name="Mata R."/>
            <person name="Mathew T."/>
            <person name="Moen C."/>
            <person name="Morales K."/>
            <person name="Munidasa M."/>
            <person name="Nazareth L."/>
            <person name="Ngo R."/>
            <person name="Nguyen L."/>
            <person name="Okwuonu G."/>
            <person name="Ongeri F."/>
            <person name="Patil S."/>
            <person name="Petrosino J."/>
            <person name="Pham C."/>
            <person name="Pham P."/>
            <person name="Pu L.-L."/>
            <person name="Puazo M."/>
            <person name="Raj R."/>
            <person name="Reid J."/>
            <person name="Rouhana J."/>
            <person name="Saada N."/>
            <person name="Shang Y."/>
            <person name="Simmons D."/>
            <person name="Thornton R."/>
            <person name="Warren J."/>
            <person name="Weissenberger G."/>
            <person name="Zhang J."/>
            <person name="Zhang L."/>
            <person name="Zhou C."/>
            <person name="Zhu D."/>
            <person name="Muzny D."/>
            <person name="Worley K."/>
            <person name="Gibbs R."/>
        </authorList>
    </citation>
    <scope>NUCLEOTIDE SEQUENCE [LARGE SCALE GENOMIC DNA]</scope>
    <source>
        <strain evidence="1 2">ATCC 33200</strain>
    </source>
</reference>
<dbReference type="Gene3D" id="2.160.20.20">
    <property type="match status" value="1"/>
</dbReference>
<protein>
    <submittedName>
        <fullName evidence="1">Uncharacterized protein</fullName>
    </submittedName>
</protein>
<comment type="caution">
    <text evidence="1">The sequence shown here is derived from an EMBL/GenBank/DDBJ whole genome shotgun (WGS) entry which is preliminary data.</text>
</comment>
<evidence type="ECO:0000313" key="2">
    <source>
        <dbReference type="Proteomes" id="UP000003491"/>
    </source>
</evidence>
<evidence type="ECO:0000313" key="1">
    <source>
        <dbReference type="EMBL" id="EEJ59597.1"/>
    </source>
</evidence>
<organism evidence="1 2">
    <name type="scientific">Lactobacillus johnsonii ATCC 33200</name>
    <dbReference type="NCBI Taxonomy" id="525330"/>
    <lineage>
        <taxon>Bacteria</taxon>
        <taxon>Bacillati</taxon>
        <taxon>Bacillota</taxon>
        <taxon>Bacilli</taxon>
        <taxon>Lactobacillales</taxon>
        <taxon>Lactobacillaceae</taxon>
        <taxon>Lactobacillus</taxon>
    </lineage>
</organism>
<proteinExistence type="predicted"/>
<sequence>MVFLQLTNNGTVNVKNTTIKTTGEANSRGLDATYGGKINADKIKISTNGDHSAAVAIDRGGGVVKVNNSKITTKGSGSPLVYSIGSISLKNVTGIAHGSQIAGMEGYNKILLNNSTLTSTSNKISGSDPIKNGVIIYQSTSGDEETAAGKGASFNAKNSTLKTKISSGTMFYVTNTTDKINLENTKLDFSNKKVDLLNVTDNSSNNWEQKIKMMDILF</sequence>
<dbReference type="HOGENOM" id="CLU_1265617_0_0_9"/>
<dbReference type="Proteomes" id="UP000003491">
    <property type="component" value="Unassembled WGS sequence"/>
</dbReference>
<dbReference type="PATRIC" id="fig|525330.7.peg.197"/>
<name>C2E6N0_LACJH</name>
<dbReference type="InterPro" id="IPR012332">
    <property type="entry name" value="Autotransporter_pectin_lyase_C"/>
</dbReference>
<dbReference type="EMBL" id="ACGR01000038">
    <property type="protein sequence ID" value="EEJ59597.1"/>
    <property type="molecule type" value="Genomic_DNA"/>
</dbReference>